<feature type="repeat" description="ANK" evidence="3">
    <location>
        <begin position="733"/>
        <end position="765"/>
    </location>
</feature>
<dbReference type="SUPFAM" id="SSF48403">
    <property type="entry name" value="Ankyrin repeat"/>
    <property type="match status" value="2"/>
</dbReference>
<dbReference type="EMBL" id="LIAE01010551">
    <property type="protein sequence ID" value="PAV58958.1"/>
    <property type="molecule type" value="Genomic_DNA"/>
</dbReference>
<dbReference type="AlphaFoldDB" id="A0A2A2JB08"/>
<feature type="repeat" description="ANK" evidence="3">
    <location>
        <begin position="835"/>
        <end position="867"/>
    </location>
</feature>
<comment type="caution">
    <text evidence="5">The sequence shown here is derived from an EMBL/GenBank/DDBJ whole genome shotgun (WGS) entry which is preliminary data.</text>
</comment>
<dbReference type="InterPro" id="IPR011333">
    <property type="entry name" value="SKP1/BTB/POZ_sf"/>
</dbReference>
<reference evidence="5 6" key="1">
    <citation type="journal article" date="2017" name="Curr. Biol.">
        <title>Genome architecture and evolution of a unichromosomal asexual nematode.</title>
        <authorList>
            <person name="Fradin H."/>
            <person name="Zegar C."/>
            <person name="Gutwein M."/>
            <person name="Lucas J."/>
            <person name="Kovtun M."/>
            <person name="Corcoran D."/>
            <person name="Baugh L.R."/>
            <person name="Kiontke K."/>
            <person name="Gunsalus K."/>
            <person name="Fitch D.H."/>
            <person name="Piano F."/>
        </authorList>
    </citation>
    <scope>NUCLEOTIDE SEQUENCE [LARGE SCALE GENOMIC DNA]</scope>
    <source>
        <strain evidence="5">PF1309</strain>
    </source>
</reference>
<dbReference type="InterPro" id="IPR002110">
    <property type="entry name" value="Ankyrin_rpt"/>
</dbReference>
<dbReference type="InterPro" id="IPR049765">
    <property type="entry name" value="ANFY1_BTB_POZ"/>
</dbReference>
<dbReference type="InterPro" id="IPR049763">
    <property type="entry name" value="ANKFY1_BACK"/>
</dbReference>
<dbReference type="CDD" id="cd18501">
    <property type="entry name" value="BACK_ANKFY1_Rank5"/>
    <property type="match status" value="1"/>
</dbReference>
<organism evidence="5 6">
    <name type="scientific">Diploscapter pachys</name>
    <dbReference type="NCBI Taxonomy" id="2018661"/>
    <lineage>
        <taxon>Eukaryota</taxon>
        <taxon>Metazoa</taxon>
        <taxon>Ecdysozoa</taxon>
        <taxon>Nematoda</taxon>
        <taxon>Chromadorea</taxon>
        <taxon>Rhabditida</taxon>
        <taxon>Rhabditina</taxon>
        <taxon>Rhabditomorpha</taxon>
        <taxon>Rhabditoidea</taxon>
        <taxon>Rhabditidae</taxon>
        <taxon>Diploscapter</taxon>
    </lineage>
</organism>
<gene>
    <name evidence="5" type="ORF">WR25_18934</name>
</gene>
<feature type="repeat" description="ANK" evidence="3">
    <location>
        <begin position="486"/>
        <end position="518"/>
    </location>
</feature>
<dbReference type="InterPro" id="IPR000210">
    <property type="entry name" value="BTB/POZ_dom"/>
</dbReference>
<evidence type="ECO:0000256" key="1">
    <source>
        <dbReference type="ARBA" id="ARBA00022737"/>
    </source>
</evidence>
<dbReference type="Gene3D" id="1.25.40.20">
    <property type="entry name" value="Ankyrin repeat-containing domain"/>
    <property type="match status" value="5"/>
</dbReference>
<dbReference type="SMART" id="SM00248">
    <property type="entry name" value="ANK"/>
    <property type="match status" value="14"/>
</dbReference>
<dbReference type="CDD" id="cd18303">
    <property type="entry name" value="BTB_POZ_Rank-5"/>
    <property type="match status" value="1"/>
</dbReference>
<evidence type="ECO:0000256" key="3">
    <source>
        <dbReference type="PROSITE-ProRule" id="PRU00023"/>
    </source>
</evidence>
<proteinExistence type="predicted"/>
<feature type="repeat" description="ANK" evidence="3">
    <location>
        <begin position="693"/>
        <end position="725"/>
    </location>
</feature>
<evidence type="ECO:0000313" key="5">
    <source>
        <dbReference type="EMBL" id="PAV58958.1"/>
    </source>
</evidence>
<dbReference type="SMART" id="SM00225">
    <property type="entry name" value="BTB"/>
    <property type="match status" value="1"/>
</dbReference>
<feature type="repeat" description="ANK" evidence="3">
    <location>
        <begin position="271"/>
        <end position="303"/>
    </location>
</feature>
<evidence type="ECO:0000256" key="2">
    <source>
        <dbReference type="ARBA" id="ARBA00023043"/>
    </source>
</evidence>
<dbReference type="EMBL" id="LIAE01010551">
    <property type="protein sequence ID" value="PAV58959.1"/>
    <property type="molecule type" value="Genomic_DNA"/>
</dbReference>
<keyword evidence="1" id="KW-0677">Repeat</keyword>
<evidence type="ECO:0000313" key="6">
    <source>
        <dbReference type="Proteomes" id="UP000218231"/>
    </source>
</evidence>
<feature type="domain" description="BTB" evidence="4">
    <location>
        <begin position="67"/>
        <end position="146"/>
    </location>
</feature>
<evidence type="ECO:0000259" key="4">
    <source>
        <dbReference type="PROSITE" id="PS50097"/>
    </source>
</evidence>
<dbReference type="PANTHER" id="PTHR24123">
    <property type="entry name" value="ANKYRIN REPEAT-CONTAINING"/>
    <property type="match status" value="1"/>
</dbReference>
<dbReference type="OrthoDB" id="2306477at2759"/>
<dbReference type="Pfam" id="PF12796">
    <property type="entry name" value="Ank_2"/>
    <property type="match status" value="3"/>
</dbReference>
<dbReference type="PROSITE" id="PS50088">
    <property type="entry name" value="ANK_REPEAT"/>
    <property type="match status" value="5"/>
</dbReference>
<dbReference type="Gene3D" id="3.30.710.10">
    <property type="entry name" value="Potassium Channel Kv1.1, Chain A"/>
    <property type="match status" value="1"/>
</dbReference>
<dbReference type="SUPFAM" id="SSF54695">
    <property type="entry name" value="POZ domain"/>
    <property type="match status" value="1"/>
</dbReference>
<accession>A0A2A2JB08</accession>
<dbReference type="InterPro" id="IPR036770">
    <property type="entry name" value="Ankyrin_rpt-contain_sf"/>
</dbReference>
<dbReference type="InterPro" id="IPR051165">
    <property type="entry name" value="Multifunctional_ANK_Repeat"/>
</dbReference>
<keyword evidence="6" id="KW-1185">Reference proteome</keyword>
<dbReference type="Pfam" id="PF00651">
    <property type="entry name" value="BTB"/>
    <property type="match status" value="1"/>
</dbReference>
<dbReference type="PROSITE" id="PS50097">
    <property type="entry name" value="BTB"/>
    <property type="match status" value="1"/>
</dbReference>
<keyword evidence="2 3" id="KW-0040">ANK repeat</keyword>
<dbReference type="PANTHER" id="PTHR24123:SF141">
    <property type="entry name" value="ANKYRIN 2, ISOFORM U"/>
    <property type="match status" value="1"/>
</dbReference>
<name>A0A2A2JB08_9BILA</name>
<sequence length="897" mass="99595">MSSTGQLDLLRTEYLALQQRCEETQRLYESLRVGLSEEQTAQAEAAESLIGQLVAFTRKLLETHIYSDIVFLLDDKSLKSHRFLLSCRSALWRNLTDCNELTIEGISLLIFPLLFGIRLILNSDVSYSTFLLIYRWLYTDEIDLNCDDNLLIEIAQAALRYKLTGLSNRCISNLLSRLNSSNCVSIYELAEREQIEVLRTSCATIVAEQWDRFTATDFAKLSAPLLYRLLKGHSKNLLHAIVELARDDVLFLFFMEFDKKLAEVVNETTSNGESPLELSLRLGYTNIAKQLVEKGAVVDLRDAEDNTSCPSKVLPIYYFSFPGNVAGADFLARHGANLKATNSRTGFTLLHHAAESIQERNEVAQWIEIMKDRVSINDKDNNGRSALALSILRENADLFFSLLRLHADTNIQDSEERTPLYLALFEKENANFVRELIGHEANVNAVVQRKPLICHAADMEYPDDSLRIVTLLIEQKANVNLPNVSDNKTALHIALDRKTNEIVQTLLESGAAVDVKDSEGETSLHKAVRAGELFTQIIVNHAKDIDCSVKNKNGTTALRLALNAKDYASASLLVKGIHSGADVFEKGRHGRSLLYEAIEENDDATAVFLLNNGGIDEESGPESWLEMASKRGLTQTVKTLCSSGISINVRTQSGKGYTVLKGVLEKGHYECAKLLVHFGIDLDSWTETEDGEQTQTLLHLMMDLGNQQAAIFLIENGCDVNAKKKYRKEEDDDFSSPVHMAVAWGQTEVLKALVKAGANLNVQDSDGRTACHVAVREKHHDALKELLAAEDVTFVSMRDKFGHTTLSQAIANRDHESANLIVNRVPHAALQTNGNGENLLHVAVKSGDLEGVLFLLATHVDVSAVTSDSSRRTALHLAAVGTNEMITRNLVGLFLLF</sequence>
<protein>
    <recommendedName>
        <fullName evidence="4">BTB domain-containing protein</fullName>
    </recommendedName>
</protein>
<dbReference type="Proteomes" id="UP000218231">
    <property type="component" value="Unassembled WGS sequence"/>
</dbReference>
<dbReference type="PROSITE" id="PS50297">
    <property type="entry name" value="ANK_REP_REGION"/>
    <property type="match status" value="4"/>
</dbReference>
<dbReference type="STRING" id="2018661.A0A2A2JB08"/>